<dbReference type="Pfam" id="PF05186">
    <property type="entry name" value="Dpy-30"/>
    <property type="match status" value="1"/>
</dbReference>
<name>A0A084GAC6_PSEDA</name>
<reference evidence="2 3" key="1">
    <citation type="journal article" date="2014" name="Genome Announc.">
        <title>Draft genome sequence of the pathogenic fungus Scedosporium apiospermum.</title>
        <authorList>
            <person name="Vandeputte P."/>
            <person name="Ghamrawi S."/>
            <person name="Rechenmann M."/>
            <person name="Iltis A."/>
            <person name="Giraud S."/>
            <person name="Fleury M."/>
            <person name="Thornton C."/>
            <person name="Delhaes L."/>
            <person name="Meyer W."/>
            <person name="Papon N."/>
            <person name="Bouchara J.P."/>
        </authorList>
    </citation>
    <scope>NUCLEOTIDE SEQUENCE [LARGE SCALE GENOMIC DNA]</scope>
    <source>
        <strain evidence="2 3">IHEM 14462</strain>
    </source>
</reference>
<evidence type="ECO:0000313" key="3">
    <source>
        <dbReference type="Proteomes" id="UP000028545"/>
    </source>
</evidence>
<evidence type="ECO:0000256" key="1">
    <source>
        <dbReference type="SAM" id="MobiDB-lite"/>
    </source>
</evidence>
<feature type="compositionally biased region" description="Basic and acidic residues" evidence="1">
    <location>
        <begin position="125"/>
        <end position="140"/>
    </location>
</feature>
<dbReference type="GeneID" id="27722315"/>
<proteinExistence type="predicted"/>
<dbReference type="OrthoDB" id="417678at2759"/>
<comment type="caution">
    <text evidence="2">The sequence shown here is derived from an EMBL/GenBank/DDBJ whole genome shotgun (WGS) entry which is preliminary data.</text>
</comment>
<dbReference type="AlphaFoldDB" id="A0A084GAC6"/>
<feature type="region of interest" description="Disordered" evidence="1">
    <location>
        <begin position="125"/>
        <end position="146"/>
    </location>
</feature>
<feature type="compositionally biased region" description="Polar residues" evidence="1">
    <location>
        <begin position="65"/>
        <end position="74"/>
    </location>
</feature>
<dbReference type="HOGENOM" id="CLU_1778538_0_0_1"/>
<dbReference type="Gene3D" id="1.20.890.10">
    <property type="entry name" value="cAMP-dependent protein kinase regulatory subunit, dimerization-anchoring domain"/>
    <property type="match status" value="1"/>
</dbReference>
<evidence type="ECO:0008006" key="4">
    <source>
        <dbReference type="Google" id="ProtNLM"/>
    </source>
</evidence>
<keyword evidence="3" id="KW-1185">Reference proteome</keyword>
<dbReference type="EMBL" id="JOWA01000088">
    <property type="protein sequence ID" value="KEZ44288.1"/>
    <property type="molecule type" value="Genomic_DNA"/>
</dbReference>
<organism evidence="2 3">
    <name type="scientific">Pseudallescheria apiosperma</name>
    <name type="common">Scedosporium apiospermum</name>
    <dbReference type="NCBI Taxonomy" id="563466"/>
    <lineage>
        <taxon>Eukaryota</taxon>
        <taxon>Fungi</taxon>
        <taxon>Dikarya</taxon>
        <taxon>Ascomycota</taxon>
        <taxon>Pezizomycotina</taxon>
        <taxon>Sordariomycetes</taxon>
        <taxon>Hypocreomycetidae</taxon>
        <taxon>Microascales</taxon>
        <taxon>Microascaceae</taxon>
        <taxon>Scedosporium</taxon>
    </lineage>
</organism>
<dbReference type="KEGG" id="sapo:SAPIO_CDS3243"/>
<protein>
    <recommendedName>
        <fullName evidence="4">Dpy-30 domain-containing protein</fullName>
    </recommendedName>
</protein>
<dbReference type="InterPro" id="IPR007858">
    <property type="entry name" value="Dpy-30_motif"/>
</dbReference>
<feature type="region of interest" description="Disordered" evidence="1">
    <location>
        <begin position="1"/>
        <end position="76"/>
    </location>
</feature>
<dbReference type="RefSeq" id="XP_016644087.1">
    <property type="nucleotide sequence ID" value="XM_016786081.1"/>
</dbReference>
<feature type="compositionally biased region" description="Polar residues" evidence="1">
    <location>
        <begin position="1"/>
        <end position="12"/>
    </location>
</feature>
<accession>A0A084GAC6</accession>
<dbReference type="Proteomes" id="UP000028545">
    <property type="component" value="Unassembled WGS sequence"/>
</dbReference>
<gene>
    <name evidence="2" type="ORF">SAPIO_CDS3243</name>
</gene>
<dbReference type="VEuPathDB" id="FungiDB:SAPIO_CDS3243"/>
<sequence length="146" mass="15580">MTDPTNANPSPNASAVVSDTPPAPAPSAPTTNTDVAMTDADSHLPVPEPPLVPEPTIDGADRDSASNTLPSTRPANIRQYLNEKVCPSLTAGCKLLFQDPDHLPEDPLRILGEYLLERHAEIVAQRTKEVQDTPKVDRPNGETASV</sequence>
<evidence type="ECO:0000313" key="2">
    <source>
        <dbReference type="EMBL" id="KEZ44288.1"/>
    </source>
</evidence>